<evidence type="ECO:0000256" key="1">
    <source>
        <dbReference type="ARBA" id="ARBA00022679"/>
    </source>
</evidence>
<dbReference type="AlphaFoldDB" id="A0A4Y2KNN7"/>
<keyword evidence="5" id="KW-0378">Hydrolase</keyword>
<dbReference type="SUPFAM" id="SSF56672">
    <property type="entry name" value="DNA/RNA polymerases"/>
    <property type="match status" value="1"/>
</dbReference>
<dbReference type="Proteomes" id="UP000499080">
    <property type="component" value="Unassembled WGS sequence"/>
</dbReference>
<evidence type="ECO:0000313" key="9">
    <source>
        <dbReference type="Proteomes" id="UP000499080"/>
    </source>
</evidence>
<gene>
    <name evidence="8" type="ORF">AVEN_164039_1</name>
</gene>
<accession>A0A4Y2KNN7</accession>
<dbReference type="GO" id="GO:0003964">
    <property type="term" value="F:RNA-directed DNA polymerase activity"/>
    <property type="evidence" value="ECO:0007669"/>
    <property type="project" value="UniProtKB-KW"/>
</dbReference>
<keyword evidence="9" id="KW-1185">Reference proteome</keyword>
<reference evidence="8 9" key="1">
    <citation type="journal article" date="2019" name="Sci. Rep.">
        <title>Orb-weaving spider Araneus ventricosus genome elucidates the spidroin gene catalogue.</title>
        <authorList>
            <person name="Kono N."/>
            <person name="Nakamura H."/>
            <person name="Ohtoshi R."/>
            <person name="Moran D.A.P."/>
            <person name="Shinohara A."/>
            <person name="Yoshida Y."/>
            <person name="Fujiwara M."/>
            <person name="Mori M."/>
            <person name="Tomita M."/>
            <person name="Arakawa K."/>
        </authorList>
    </citation>
    <scope>NUCLEOTIDE SEQUENCE [LARGE SCALE GENOMIC DNA]</scope>
</reference>
<dbReference type="Pfam" id="PF17917">
    <property type="entry name" value="RT_RNaseH"/>
    <property type="match status" value="1"/>
</dbReference>
<dbReference type="InterPro" id="IPR041373">
    <property type="entry name" value="RT_RNaseH"/>
</dbReference>
<dbReference type="InterPro" id="IPR050951">
    <property type="entry name" value="Retrovirus_Pol_polyprotein"/>
</dbReference>
<evidence type="ECO:0000313" key="8">
    <source>
        <dbReference type="EMBL" id="GBN03752.1"/>
    </source>
</evidence>
<feature type="domain" description="Reverse transcriptase RNase H-like" evidence="7">
    <location>
        <begin position="35"/>
        <end position="77"/>
    </location>
</feature>
<name>A0A4Y2KNN7_ARAVE</name>
<keyword evidence="1" id="KW-0808">Transferase</keyword>
<sequence>MGNESLSTNPTDSIGDKHSLLDGCRKRRHLFPKSEFKPYLFGRPFTVVTDHHSLCWLANLKDASGRLARWALRLQEYNINIVYKSDRKHSDADSLSRNALFEAVVENCDEIASLAATTDYRKEQLHENLHLYFHRDSSIRLNSLTYRFLKLE</sequence>
<dbReference type="PANTHER" id="PTHR37984">
    <property type="entry name" value="PROTEIN CBG26694"/>
    <property type="match status" value="1"/>
</dbReference>
<dbReference type="GO" id="GO:0004519">
    <property type="term" value="F:endonuclease activity"/>
    <property type="evidence" value="ECO:0007669"/>
    <property type="project" value="UniProtKB-KW"/>
</dbReference>
<evidence type="ECO:0000256" key="5">
    <source>
        <dbReference type="ARBA" id="ARBA00022801"/>
    </source>
</evidence>
<dbReference type="EMBL" id="BGPR01004826">
    <property type="protein sequence ID" value="GBN03752.1"/>
    <property type="molecule type" value="Genomic_DNA"/>
</dbReference>
<dbReference type="PANTHER" id="PTHR37984:SF5">
    <property type="entry name" value="PROTEIN NYNRIN-LIKE"/>
    <property type="match status" value="1"/>
</dbReference>
<dbReference type="OrthoDB" id="6428871at2759"/>
<dbReference type="InterPro" id="IPR043502">
    <property type="entry name" value="DNA/RNA_pol_sf"/>
</dbReference>
<evidence type="ECO:0000256" key="3">
    <source>
        <dbReference type="ARBA" id="ARBA00022722"/>
    </source>
</evidence>
<evidence type="ECO:0000259" key="7">
    <source>
        <dbReference type="Pfam" id="PF17917"/>
    </source>
</evidence>
<proteinExistence type="predicted"/>
<comment type="caution">
    <text evidence="8">The sequence shown here is derived from an EMBL/GenBank/DDBJ whole genome shotgun (WGS) entry which is preliminary data.</text>
</comment>
<keyword evidence="4" id="KW-0255">Endonuclease</keyword>
<protein>
    <recommendedName>
        <fullName evidence="7">Reverse transcriptase RNase H-like domain-containing protein</fullName>
    </recommendedName>
</protein>
<dbReference type="GO" id="GO:0016787">
    <property type="term" value="F:hydrolase activity"/>
    <property type="evidence" value="ECO:0007669"/>
    <property type="project" value="UniProtKB-KW"/>
</dbReference>
<evidence type="ECO:0000256" key="6">
    <source>
        <dbReference type="ARBA" id="ARBA00022918"/>
    </source>
</evidence>
<evidence type="ECO:0000256" key="2">
    <source>
        <dbReference type="ARBA" id="ARBA00022695"/>
    </source>
</evidence>
<keyword evidence="6" id="KW-0695">RNA-directed DNA polymerase</keyword>
<organism evidence="8 9">
    <name type="scientific">Araneus ventricosus</name>
    <name type="common">Orbweaver spider</name>
    <name type="synonym">Epeira ventricosa</name>
    <dbReference type="NCBI Taxonomy" id="182803"/>
    <lineage>
        <taxon>Eukaryota</taxon>
        <taxon>Metazoa</taxon>
        <taxon>Ecdysozoa</taxon>
        <taxon>Arthropoda</taxon>
        <taxon>Chelicerata</taxon>
        <taxon>Arachnida</taxon>
        <taxon>Araneae</taxon>
        <taxon>Araneomorphae</taxon>
        <taxon>Entelegynae</taxon>
        <taxon>Araneoidea</taxon>
        <taxon>Araneidae</taxon>
        <taxon>Araneus</taxon>
    </lineage>
</organism>
<keyword evidence="3" id="KW-0540">Nuclease</keyword>
<keyword evidence="2" id="KW-0548">Nucleotidyltransferase</keyword>
<evidence type="ECO:0000256" key="4">
    <source>
        <dbReference type="ARBA" id="ARBA00022759"/>
    </source>
</evidence>